<keyword evidence="2" id="KW-1185">Reference proteome</keyword>
<dbReference type="EMBL" id="PVZS01000005">
    <property type="protein sequence ID" value="PSC05902.1"/>
    <property type="molecule type" value="Genomic_DNA"/>
</dbReference>
<accession>A0A2T1HW70</accession>
<sequence length="70" mass="7837">MSSKHPSGRPIGKRKFGVSTHVRWPREGFVNPRIGQTREMAGGFGFRLPEAAHEHLHHVALAKAKRQADN</sequence>
<name>A0A2T1HW70_9HYPH</name>
<reference evidence="2" key="1">
    <citation type="submission" date="2018-03" db="EMBL/GenBank/DDBJ databases">
        <authorList>
            <person name="Sun L."/>
            <person name="Liu H."/>
            <person name="Chen W."/>
            <person name="Huang K."/>
            <person name="Liu W."/>
            <person name="Gao X."/>
        </authorList>
    </citation>
    <scope>NUCLEOTIDE SEQUENCE [LARGE SCALE GENOMIC DNA]</scope>
    <source>
        <strain evidence="2">SH9</strain>
    </source>
</reference>
<dbReference type="Proteomes" id="UP000239772">
    <property type="component" value="Unassembled WGS sequence"/>
</dbReference>
<gene>
    <name evidence="1" type="ORF">SLNSH_05845</name>
</gene>
<comment type="caution">
    <text evidence="1">The sequence shown here is derived from an EMBL/GenBank/DDBJ whole genome shotgun (WGS) entry which is preliminary data.</text>
</comment>
<evidence type="ECO:0000313" key="2">
    <source>
        <dbReference type="Proteomes" id="UP000239772"/>
    </source>
</evidence>
<evidence type="ECO:0000313" key="1">
    <source>
        <dbReference type="EMBL" id="PSC05902.1"/>
    </source>
</evidence>
<protein>
    <submittedName>
        <fullName evidence="1">Uncharacterized protein</fullName>
    </submittedName>
</protein>
<proteinExistence type="predicted"/>
<dbReference type="RefSeq" id="WP_106335741.1">
    <property type="nucleotide sequence ID" value="NZ_PVZS01000005.1"/>
</dbReference>
<dbReference type="AlphaFoldDB" id="A0A2T1HW70"/>
<organism evidence="1 2">
    <name type="scientific">Alsobacter soli</name>
    <dbReference type="NCBI Taxonomy" id="2109933"/>
    <lineage>
        <taxon>Bacteria</taxon>
        <taxon>Pseudomonadati</taxon>
        <taxon>Pseudomonadota</taxon>
        <taxon>Alphaproteobacteria</taxon>
        <taxon>Hyphomicrobiales</taxon>
        <taxon>Alsobacteraceae</taxon>
        <taxon>Alsobacter</taxon>
    </lineage>
</organism>